<dbReference type="InterPro" id="IPR055170">
    <property type="entry name" value="GFO_IDH_MocA-like_dom"/>
</dbReference>
<sequence length="375" mass="41032">MNGEIPEALPSVITDAMVAEASNRPQSNDRKARIGFIGIGWWATSNHIPVLKLRSDIELVCACGLDETVNKKVQNDFGFDETTTDYEELLEHQLDGVVIASPHPWHGPHAIAALNAGCHVYVEKPFATKVEDAREIVRIANDYGMQLVVSHGWHYRPLTKKAKALMKEGLVGEVEHVVCHMASPGGKGLFSGESFEYTGSYMPIEVKTYSDPITSEGGYGQGQLSHALGLLIWLTGLDPKAVFAKMSQVGSQVDMYDAITATFKNGAIATISGAAALPDAARYQMDMRIFGSEGMLNFDIDRERVDLYRHDGEHRLLDVGKDEGAYLCDGPLHNFVELILGLDDTNLSPGYCGLRAVELLDAAYRSSRSGLEEKC</sequence>
<dbReference type="SUPFAM" id="SSF55347">
    <property type="entry name" value="Glyceraldehyde-3-phosphate dehydrogenase-like, C-terminal domain"/>
    <property type="match status" value="1"/>
</dbReference>
<proteinExistence type="predicted"/>
<dbReference type="SUPFAM" id="SSF51735">
    <property type="entry name" value="NAD(P)-binding Rossmann-fold domains"/>
    <property type="match status" value="1"/>
</dbReference>
<accession>A0A2Z4AEE1</accession>
<dbReference type="EMBL" id="CP029803">
    <property type="protein sequence ID" value="AWT59805.1"/>
    <property type="molecule type" value="Genomic_DNA"/>
</dbReference>
<organism evidence="3 4">
    <name type="scientific">Candidatus Moanibacter tarae</name>
    <dbReference type="NCBI Taxonomy" id="2200854"/>
    <lineage>
        <taxon>Bacteria</taxon>
        <taxon>Pseudomonadati</taxon>
        <taxon>Verrucomicrobiota</taxon>
        <taxon>Opitutia</taxon>
        <taxon>Puniceicoccales</taxon>
        <taxon>Puniceicoccales incertae sedis</taxon>
        <taxon>Candidatus Moanibacter</taxon>
    </lineage>
</organism>
<evidence type="ECO:0000259" key="2">
    <source>
        <dbReference type="Pfam" id="PF22725"/>
    </source>
</evidence>
<dbReference type="InterPro" id="IPR051450">
    <property type="entry name" value="Gfo/Idh/MocA_Oxidoreductases"/>
</dbReference>
<feature type="domain" description="Gfo/Idh/MocA-like oxidoreductase N-terminal" evidence="1">
    <location>
        <begin position="33"/>
        <end position="151"/>
    </location>
</feature>
<dbReference type="InterPro" id="IPR036291">
    <property type="entry name" value="NAD(P)-bd_dom_sf"/>
</dbReference>
<dbReference type="PANTHER" id="PTHR43377:SF1">
    <property type="entry name" value="BILIVERDIN REDUCTASE A"/>
    <property type="match status" value="1"/>
</dbReference>
<dbReference type="Pfam" id="PF01408">
    <property type="entry name" value="GFO_IDH_MocA"/>
    <property type="match status" value="1"/>
</dbReference>
<keyword evidence="3" id="KW-0560">Oxidoreductase</keyword>
<protein>
    <submittedName>
        <fullName evidence="3">Putative oxidoreductase YdgJ</fullName>
        <ecNumber evidence="3">1.-.-.-</ecNumber>
    </submittedName>
</protein>
<dbReference type="Gene3D" id="3.30.360.10">
    <property type="entry name" value="Dihydrodipicolinate Reductase, domain 2"/>
    <property type="match status" value="1"/>
</dbReference>
<dbReference type="EC" id="1.-.-.-" evidence="3"/>
<name>A0A2Z4AEE1_9BACT</name>
<dbReference type="Pfam" id="PF22725">
    <property type="entry name" value="GFO_IDH_MocA_C3"/>
    <property type="match status" value="1"/>
</dbReference>
<dbReference type="Gene3D" id="3.40.50.720">
    <property type="entry name" value="NAD(P)-binding Rossmann-like Domain"/>
    <property type="match status" value="1"/>
</dbReference>
<evidence type="ECO:0000259" key="1">
    <source>
        <dbReference type="Pfam" id="PF01408"/>
    </source>
</evidence>
<dbReference type="GO" id="GO:0000166">
    <property type="term" value="F:nucleotide binding"/>
    <property type="evidence" value="ECO:0007669"/>
    <property type="project" value="InterPro"/>
</dbReference>
<dbReference type="KEGG" id="mtar:DF168_01000"/>
<feature type="domain" description="GFO/IDH/MocA-like oxidoreductase" evidence="2">
    <location>
        <begin position="160"/>
        <end position="296"/>
    </location>
</feature>
<dbReference type="GO" id="GO:0016491">
    <property type="term" value="F:oxidoreductase activity"/>
    <property type="evidence" value="ECO:0007669"/>
    <property type="project" value="UniProtKB-KW"/>
</dbReference>
<reference evidence="3 4" key="1">
    <citation type="submission" date="2018-06" db="EMBL/GenBank/DDBJ databases">
        <title>Draft Genome Sequence of a Novel Marine Bacterium Related to the Verrucomicrobia.</title>
        <authorList>
            <person name="Vosseberg J."/>
            <person name="Martijn J."/>
            <person name="Ettema T.J.G."/>
        </authorList>
    </citation>
    <scope>NUCLEOTIDE SEQUENCE [LARGE SCALE GENOMIC DNA]</scope>
    <source>
        <strain evidence="3">TARA_B100001123</strain>
    </source>
</reference>
<dbReference type="InterPro" id="IPR000683">
    <property type="entry name" value="Gfo/Idh/MocA-like_OxRdtase_N"/>
</dbReference>
<dbReference type="Proteomes" id="UP000247465">
    <property type="component" value="Chromosome"/>
</dbReference>
<gene>
    <name evidence="3" type="primary">ydgJ_1</name>
    <name evidence="3" type="ORF">DF168_01000</name>
</gene>
<evidence type="ECO:0000313" key="4">
    <source>
        <dbReference type="Proteomes" id="UP000247465"/>
    </source>
</evidence>
<dbReference type="PANTHER" id="PTHR43377">
    <property type="entry name" value="BILIVERDIN REDUCTASE A"/>
    <property type="match status" value="1"/>
</dbReference>
<dbReference type="AlphaFoldDB" id="A0A2Z4AEE1"/>
<evidence type="ECO:0000313" key="3">
    <source>
        <dbReference type="EMBL" id="AWT59805.1"/>
    </source>
</evidence>